<feature type="compositionally biased region" description="Acidic residues" evidence="5">
    <location>
        <begin position="817"/>
        <end position="840"/>
    </location>
</feature>
<sequence length="1386" mass="152121">MLVRDGPIPSPFPKAAAYTHGRRVLDYWLEARFIDLSSQSTLFTLLHHFRHEPLATDTTTIMAASDELINFDVIESQKENIQSLPGGRSARKLAELYSPQSVGVQGDKLAPILTPTPNPGDTKTLHDTIRADFEAELAVAAESDDPLDAYDRYVRWTLDAYPSAQATPQSQLHLLLERATKAFVGAAQYRNDPRYLRLWLHYIHFFSDAPHETYVYLSRHNIGENLALFYEEYAAWLEGATRWAQADEVYRLGIERNARPQARLMRKYQEFEQRRATQAPESLNPDAPPSPALPTVRPVLAAKVDPFASAVAALNDPQAAQRLQEQQRQQQASSQAARGSKPKMAIFSDANASAAAPALGVSGATTKGWESIGSLAERKKENVVAAKPWAGETLSAGGKKPKSKMAVFKDAVTVNPASGKKERVFVDLRAVYPTPEEPGTELSFEEIWAANRGLQHRSWDEVAPAKEDQDLLFSPVGHRQMDVLADTVATKLVVHRDVVRLDENGAMIKNHDQNNRPRKKKVVEANVTQIIKANLDSPSKPRMKKKSSATSEPTMTMHTRAATDDIYEIFNQPKKQGIEEVDENRSSDDDYETDGDYTSGAESTGTARHTSMSDAGDGENDDEGDNEKADSADVDASAVDGDEAGNVSGWSDFAVPKDISSLQDTTTADQTPSTTTAGDTDDVGNSSDRDEPDEEFSPLPIRGFSHPVGGDANDENAVPSLPSSPLRPAAEDKVVVPEPPRTRTVFIPIPPEDYVAPTRPYRDPAEVANNRLPFMTPITERTESSLEFDSEDNKRALHAKTPSKAMGRRSLHLSSPNEEDDEVEEDDDDEDVEVDEEGEEEKTSSGIIPPEPLSSPLIDIVDDDDDLPQPPPLKLAQPVFQKVAVAPVVDSAAASRTVPAKGPIIKETQCNPVDEGIRAEILANIQPPLGSYSGFYDHRDEKCDKGAEVRRYAKAVSGKYKSGGSGVSGGSGSGSDRSSGAGVPVVIQFADCPSKYTVRREIGAGAFAPVYLVENMDPDGVKNANDGEQQAVAQMGRGAFASAHSRRYAHEALKMETPPTTWEFHMMRLAHTRLGPQHRATASLAPALECHLYRDETFLFLPFYPHGTLLDVVNLFRGESSGVMDETLAMFFAIELFRTVESLHSKNILHGDIKADNCLLRLEDPLSTPSLGSSTSSSSSNSRIVDGSEQLSSQWQADGTGGWAARGMTLIDFGRAIDMRAFPADVKFVADWKTTAQDCAEMREGRPWTWQIDYHGLAGTLHCLLFGKYMETVRCDQGMSAAFPADAALGAGGPGAALLERGPVKRYRIRETLKRYWQTDIWTEAFELLLNPAGFAAAEEGGKMPVLRSMRQVRERMETWLAANSERGVGLKSLMIKVEHWARTRK</sequence>
<comment type="subcellular location">
    <subcellularLocation>
        <location evidence="1">Chromosome</location>
        <location evidence="1">Centromere</location>
        <location evidence="1">Kinetochore</location>
    </subcellularLocation>
</comment>
<dbReference type="Gene3D" id="1.10.510.10">
    <property type="entry name" value="Transferase(Phosphotransferase) domain 1"/>
    <property type="match status" value="1"/>
</dbReference>
<evidence type="ECO:0000313" key="8">
    <source>
        <dbReference type="EMBL" id="KJR82559.1"/>
    </source>
</evidence>
<dbReference type="Pfam" id="PF08171">
    <property type="entry name" value="Mad3_BUB1_II"/>
    <property type="match status" value="1"/>
</dbReference>
<evidence type="ECO:0000256" key="2">
    <source>
        <dbReference type="ARBA" id="ARBA00022454"/>
    </source>
</evidence>
<dbReference type="EMBL" id="AXCR01000010">
    <property type="protein sequence ID" value="KJR82559.1"/>
    <property type="molecule type" value="Genomic_DNA"/>
</dbReference>
<gene>
    <name evidence="8" type="ORF">SPSK_10505</name>
</gene>
<dbReference type="Pfam" id="PF08311">
    <property type="entry name" value="Mad3_BUB1_I"/>
    <property type="match status" value="1"/>
</dbReference>
<evidence type="ECO:0000313" key="9">
    <source>
        <dbReference type="Proteomes" id="UP000033710"/>
    </source>
</evidence>
<feature type="compositionally biased region" description="Polar residues" evidence="5">
    <location>
        <begin position="600"/>
        <end position="613"/>
    </location>
</feature>
<dbReference type="InterPro" id="IPR008271">
    <property type="entry name" value="Ser/Thr_kinase_AS"/>
</dbReference>
<feature type="domain" description="BUB1 N-terminal" evidence="7">
    <location>
        <begin position="133"/>
        <end position="293"/>
    </location>
</feature>
<dbReference type="PROSITE" id="PS51489">
    <property type="entry name" value="BUB1_N"/>
    <property type="match status" value="1"/>
</dbReference>
<dbReference type="SUPFAM" id="SSF56112">
    <property type="entry name" value="Protein kinase-like (PK-like)"/>
    <property type="match status" value="1"/>
</dbReference>
<protein>
    <submittedName>
        <fullName evidence="8">Checkpoint serine/threonineeeee-protein kinase</fullName>
    </submittedName>
</protein>
<dbReference type="SMART" id="SM00777">
    <property type="entry name" value="Mad3_BUB1_I"/>
    <property type="match status" value="1"/>
</dbReference>
<feature type="region of interest" description="Disordered" evidence="5">
    <location>
        <begin position="1168"/>
        <end position="1195"/>
    </location>
</feature>
<feature type="compositionally biased region" description="Low complexity" evidence="5">
    <location>
        <begin position="663"/>
        <end position="677"/>
    </location>
</feature>
<evidence type="ECO:0000256" key="1">
    <source>
        <dbReference type="ARBA" id="ARBA00004629"/>
    </source>
</evidence>
<name>A0A0F2M0G0_SPOSC</name>
<dbReference type="FunFam" id="1.25.40.430:FF:000003">
    <property type="entry name" value="Checkpoint serine/threonine-protein kinase BUB1"/>
    <property type="match status" value="1"/>
</dbReference>
<feature type="domain" description="Protein kinase" evidence="6">
    <location>
        <begin position="996"/>
        <end position="1323"/>
    </location>
</feature>
<organism evidence="8 9">
    <name type="scientific">Sporothrix schenckii 1099-18</name>
    <dbReference type="NCBI Taxonomy" id="1397361"/>
    <lineage>
        <taxon>Eukaryota</taxon>
        <taxon>Fungi</taxon>
        <taxon>Dikarya</taxon>
        <taxon>Ascomycota</taxon>
        <taxon>Pezizomycotina</taxon>
        <taxon>Sordariomycetes</taxon>
        <taxon>Sordariomycetidae</taxon>
        <taxon>Ophiostomatales</taxon>
        <taxon>Ophiostomataceae</taxon>
        <taxon>Sporothrix</taxon>
    </lineage>
</organism>
<dbReference type="CDD" id="cd13981">
    <property type="entry name" value="STKc_Bub1_BubR1"/>
    <property type="match status" value="1"/>
</dbReference>
<dbReference type="RefSeq" id="XP_016585235.1">
    <property type="nucleotide sequence ID" value="XM_016736893.1"/>
</dbReference>
<feature type="compositionally biased region" description="Low complexity" evidence="5">
    <location>
        <begin position="1168"/>
        <end position="1182"/>
    </location>
</feature>
<proteinExistence type="predicted"/>
<evidence type="ECO:0000256" key="5">
    <source>
        <dbReference type="SAM" id="MobiDB-lite"/>
    </source>
</evidence>
<dbReference type="GO" id="GO:0005524">
    <property type="term" value="F:ATP binding"/>
    <property type="evidence" value="ECO:0007669"/>
    <property type="project" value="InterPro"/>
</dbReference>
<keyword evidence="3" id="KW-0995">Kinetochore</keyword>
<dbReference type="InterPro" id="IPR000719">
    <property type="entry name" value="Prot_kinase_dom"/>
</dbReference>
<dbReference type="GO" id="GO:0007094">
    <property type="term" value="P:mitotic spindle assembly checkpoint signaling"/>
    <property type="evidence" value="ECO:0007669"/>
    <property type="project" value="InterPro"/>
</dbReference>
<keyword evidence="2" id="KW-0158">Chromosome</keyword>
<feature type="region of interest" description="Disordered" evidence="5">
    <location>
        <begin position="319"/>
        <end position="342"/>
    </location>
</feature>
<dbReference type="GO" id="GO:0005634">
    <property type="term" value="C:nucleus"/>
    <property type="evidence" value="ECO:0007669"/>
    <property type="project" value="TreeGrafter"/>
</dbReference>
<feature type="region of interest" description="Disordered" evidence="5">
    <location>
        <begin position="959"/>
        <end position="980"/>
    </location>
</feature>
<dbReference type="PANTHER" id="PTHR14030:SF4">
    <property type="entry name" value="BUB1 KINASE, ISOFORM A-RELATED"/>
    <property type="match status" value="1"/>
</dbReference>
<dbReference type="GO" id="GO:0004672">
    <property type="term" value="F:protein kinase activity"/>
    <property type="evidence" value="ECO:0007669"/>
    <property type="project" value="InterPro"/>
</dbReference>
<dbReference type="PROSITE" id="PS00108">
    <property type="entry name" value="PROTEIN_KINASE_ST"/>
    <property type="match status" value="1"/>
</dbReference>
<evidence type="ECO:0000259" key="6">
    <source>
        <dbReference type="PROSITE" id="PS50011"/>
    </source>
</evidence>
<evidence type="ECO:0000259" key="7">
    <source>
        <dbReference type="PROSITE" id="PS51489"/>
    </source>
</evidence>
<reference evidence="8 9" key="1">
    <citation type="journal article" date="2014" name="BMC Genomics">
        <title>Comparative genomics of the major fungal agents of human and animal Sporotrichosis: Sporothrix schenckii and Sporothrix brasiliensis.</title>
        <authorList>
            <person name="Teixeira M.M."/>
            <person name="de Almeida L.G."/>
            <person name="Kubitschek-Barreira P."/>
            <person name="Alves F.L."/>
            <person name="Kioshima E.S."/>
            <person name="Abadio A.K."/>
            <person name="Fernandes L."/>
            <person name="Derengowski L.S."/>
            <person name="Ferreira K.S."/>
            <person name="Souza R.C."/>
            <person name="Ruiz J.C."/>
            <person name="de Andrade N.C."/>
            <person name="Paes H.C."/>
            <person name="Nicola A.M."/>
            <person name="Albuquerque P."/>
            <person name="Gerber A.L."/>
            <person name="Martins V.P."/>
            <person name="Peconick L.D."/>
            <person name="Neto A.V."/>
            <person name="Chaucanez C.B."/>
            <person name="Silva P.A."/>
            <person name="Cunha O.L."/>
            <person name="de Oliveira F.F."/>
            <person name="dos Santos T.C."/>
            <person name="Barros A.L."/>
            <person name="Soares M.A."/>
            <person name="de Oliveira L.M."/>
            <person name="Marini M.M."/>
            <person name="Villalobos-Duno H."/>
            <person name="Cunha M.M."/>
            <person name="de Hoog S."/>
            <person name="da Silveira J.F."/>
            <person name="Henrissat B."/>
            <person name="Nino-Vega G.A."/>
            <person name="Cisalpino P.S."/>
            <person name="Mora-Montes H.M."/>
            <person name="Almeida S.R."/>
            <person name="Stajich J.E."/>
            <person name="Lopes-Bezerra L.M."/>
            <person name="Vasconcelos A.T."/>
            <person name="Felipe M.S."/>
        </authorList>
    </citation>
    <scope>NUCLEOTIDE SEQUENCE [LARGE SCALE GENOMIC DNA]</scope>
    <source>
        <strain evidence="8 9">1099-18</strain>
    </source>
</reference>
<accession>A0A0F2M0G0</accession>
<dbReference type="KEGG" id="ssck:SPSK_10505"/>
<dbReference type="InterPro" id="IPR012572">
    <property type="entry name" value="Mad3/Bub1_II"/>
</dbReference>
<dbReference type="Proteomes" id="UP000033710">
    <property type="component" value="Unassembled WGS sequence"/>
</dbReference>
<dbReference type="InterPro" id="IPR011009">
    <property type="entry name" value="Kinase-like_dom_sf"/>
</dbReference>
<feature type="compositionally biased region" description="Acidic residues" evidence="5">
    <location>
        <begin position="616"/>
        <end position="625"/>
    </location>
</feature>
<feature type="compositionally biased region" description="Low complexity" evidence="5">
    <location>
        <begin position="844"/>
        <end position="859"/>
    </location>
</feature>
<dbReference type="InterPro" id="IPR015661">
    <property type="entry name" value="Bub1/Mad3"/>
</dbReference>
<dbReference type="PANTHER" id="PTHR14030">
    <property type="entry name" value="MITOTIC CHECKPOINT SERINE/THREONINE-PROTEIN KINASE BUB1"/>
    <property type="match status" value="1"/>
</dbReference>
<reference evidence="8 9" key="2">
    <citation type="journal article" date="2015" name="Eukaryot. Cell">
        <title>Asexual propagation of a virulent clone complex in a human and feline outbreak of sporotrichosis.</title>
        <authorList>
            <person name="Teixeira Mde M."/>
            <person name="Rodrigues A.M."/>
            <person name="Tsui C.K."/>
            <person name="de Almeida L.G."/>
            <person name="Van Diepeningen A.D."/>
            <person name="van den Ende B.G."/>
            <person name="Fernandes G.F."/>
            <person name="Kano R."/>
            <person name="Hamelin R.C."/>
            <person name="Lopes-Bezerra L.M."/>
            <person name="Vasconcelos A.T."/>
            <person name="de Hoog S."/>
            <person name="de Camargo Z.P."/>
            <person name="Felipe M.S."/>
        </authorList>
    </citation>
    <scope>NUCLEOTIDE SEQUENCE [LARGE SCALE GENOMIC DNA]</scope>
    <source>
        <strain evidence="8 9">1099-18</strain>
    </source>
</reference>
<keyword evidence="8" id="KW-0808">Transferase</keyword>
<dbReference type="GeneID" id="27672170"/>
<dbReference type="PROSITE" id="PS50011">
    <property type="entry name" value="PROTEIN_KINASE_DOM"/>
    <property type="match status" value="1"/>
</dbReference>
<dbReference type="GO" id="GO:0000776">
    <property type="term" value="C:kinetochore"/>
    <property type="evidence" value="ECO:0007669"/>
    <property type="project" value="UniProtKB-KW"/>
</dbReference>
<keyword evidence="8" id="KW-0418">Kinase</keyword>
<feature type="region of interest" description="Disordered" evidence="5">
    <location>
        <begin position="270"/>
        <end position="294"/>
    </location>
</feature>
<feature type="compositionally biased region" description="Gly residues" evidence="5">
    <location>
        <begin position="961"/>
        <end position="973"/>
    </location>
</feature>
<feature type="region of interest" description="Disordered" evidence="5">
    <location>
        <begin position="531"/>
        <end position="872"/>
    </location>
</feature>
<dbReference type="VEuPathDB" id="FungiDB:SPSK_10505"/>
<dbReference type="GO" id="GO:0032991">
    <property type="term" value="C:protein-containing complex"/>
    <property type="evidence" value="ECO:0007669"/>
    <property type="project" value="UniProtKB-ARBA"/>
</dbReference>
<dbReference type="OrthoDB" id="248495at2759"/>
<comment type="caution">
    <text evidence="8">The sequence shown here is derived from an EMBL/GenBank/DDBJ whole genome shotgun (WGS) entry which is preliminary data.</text>
</comment>
<dbReference type="SMART" id="SM00220">
    <property type="entry name" value="S_TKc"/>
    <property type="match status" value="1"/>
</dbReference>
<dbReference type="InterPro" id="IPR013212">
    <property type="entry name" value="Mad3/Bub1_I"/>
</dbReference>
<evidence type="ECO:0000256" key="4">
    <source>
        <dbReference type="ARBA" id="ARBA00023328"/>
    </source>
</evidence>
<evidence type="ECO:0000256" key="3">
    <source>
        <dbReference type="ARBA" id="ARBA00022838"/>
    </source>
</evidence>
<keyword evidence="4" id="KW-0137">Centromere</keyword>
<dbReference type="GO" id="GO:0051754">
    <property type="term" value="P:meiotic sister chromatid cohesion, centromeric"/>
    <property type="evidence" value="ECO:0007669"/>
    <property type="project" value="TreeGrafter"/>
</dbReference>
<dbReference type="Gene3D" id="1.25.40.430">
    <property type="match status" value="1"/>
</dbReference>